<protein>
    <submittedName>
        <fullName evidence="4">FecR family protein</fullName>
    </submittedName>
</protein>
<proteinExistence type="predicted"/>
<feature type="transmembrane region" description="Helical" evidence="1">
    <location>
        <begin position="83"/>
        <end position="104"/>
    </location>
</feature>
<dbReference type="Pfam" id="PF04773">
    <property type="entry name" value="FecR"/>
    <property type="match status" value="1"/>
</dbReference>
<evidence type="ECO:0000313" key="5">
    <source>
        <dbReference type="Proteomes" id="UP000286063"/>
    </source>
</evidence>
<dbReference type="InterPro" id="IPR012373">
    <property type="entry name" value="Ferrdict_sens_TM"/>
</dbReference>
<reference evidence="4 5" key="1">
    <citation type="submission" date="2018-08" db="EMBL/GenBank/DDBJ databases">
        <title>A genome reference for cultivated species of the human gut microbiota.</title>
        <authorList>
            <person name="Zou Y."/>
            <person name="Xue W."/>
            <person name="Luo G."/>
        </authorList>
    </citation>
    <scope>NUCLEOTIDE SEQUENCE [LARGE SCALE GENOMIC DNA]</scope>
    <source>
        <strain evidence="4 5">OF02-7</strain>
    </source>
</reference>
<sequence>MYNMFDQINIETLILKYLQGELTEGEQRELDEWLKDDRNKKLFSRLINKQRILVKMERLDEYDWEKSWNVVERKLHGRRKFSWKYWGIAASLLGIVLLGTWMFMERNEENSPMVVIRGVEPGRVFAELVLTGGKIVELSKDSNNLFLGEGGNILRNENGVLFLTQDSVRLQKVDYNEIRTPRGGEYQVVLPDNSIVWLNAESKLRFPSTFSGKERKVFASGELYFQVAKDSLSPFRVEVEGLYEVEVLGTEFNVRAYSNLPSATTLVNGRVLIRDKGAKVVLKAGEQAVKGKNGEGMVVREVDVAPYIAWKQGYFLFENERLEDILNELARWYNVNVFFENSSVREKRFSVDMPRHESFKEVLHLIEQTRSIRIEIEGNNVFVK</sequence>
<dbReference type="PANTHER" id="PTHR30273:SF2">
    <property type="entry name" value="PROTEIN FECR"/>
    <property type="match status" value="1"/>
</dbReference>
<dbReference type="Gene3D" id="3.55.50.30">
    <property type="match status" value="1"/>
</dbReference>
<feature type="domain" description="Protein FecR C-terminal" evidence="3">
    <location>
        <begin position="314"/>
        <end position="383"/>
    </location>
</feature>
<comment type="caution">
    <text evidence="4">The sequence shown here is derived from an EMBL/GenBank/DDBJ whole genome shotgun (WGS) entry which is preliminary data.</text>
</comment>
<dbReference type="EMBL" id="QSCR01000024">
    <property type="protein sequence ID" value="RGY15471.1"/>
    <property type="molecule type" value="Genomic_DNA"/>
</dbReference>
<name>A0A413IM13_9BACT</name>
<dbReference type="InterPro" id="IPR006860">
    <property type="entry name" value="FecR"/>
</dbReference>
<dbReference type="AlphaFoldDB" id="A0A413IM13"/>
<evidence type="ECO:0000259" key="2">
    <source>
        <dbReference type="Pfam" id="PF04773"/>
    </source>
</evidence>
<keyword evidence="1" id="KW-1133">Transmembrane helix</keyword>
<evidence type="ECO:0000259" key="3">
    <source>
        <dbReference type="Pfam" id="PF16344"/>
    </source>
</evidence>
<evidence type="ECO:0000313" key="4">
    <source>
        <dbReference type="EMBL" id="RGY15471.1"/>
    </source>
</evidence>
<dbReference type="Proteomes" id="UP000286063">
    <property type="component" value="Unassembled WGS sequence"/>
</dbReference>
<dbReference type="GO" id="GO:0016989">
    <property type="term" value="F:sigma factor antagonist activity"/>
    <property type="evidence" value="ECO:0007669"/>
    <property type="project" value="TreeGrafter"/>
</dbReference>
<keyword evidence="1" id="KW-0812">Transmembrane</keyword>
<dbReference type="PANTHER" id="PTHR30273">
    <property type="entry name" value="PERIPLASMIC SIGNAL SENSOR AND SIGMA FACTOR ACTIVATOR FECR-RELATED"/>
    <property type="match status" value="1"/>
</dbReference>
<dbReference type="PIRSF" id="PIRSF018266">
    <property type="entry name" value="FecR"/>
    <property type="match status" value="1"/>
</dbReference>
<accession>A0A413IM13</accession>
<evidence type="ECO:0000256" key="1">
    <source>
        <dbReference type="SAM" id="Phobius"/>
    </source>
</evidence>
<dbReference type="InterPro" id="IPR032508">
    <property type="entry name" value="FecR_C"/>
</dbReference>
<dbReference type="OrthoDB" id="1098220at2"/>
<gene>
    <name evidence="4" type="ORF">DXA50_13060</name>
</gene>
<organism evidence="4 5">
    <name type="scientific">Butyricimonas virosa</name>
    <dbReference type="NCBI Taxonomy" id="544645"/>
    <lineage>
        <taxon>Bacteria</taxon>
        <taxon>Pseudomonadati</taxon>
        <taxon>Bacteroidota</taxon>
        <taxon>Bacteroidia</taxon>
        <taxon>Bacteroidales</taxon>
        <taxon>Odoribacteraceae</taxon>
        <taxon>Butyricimonas</taxon>
    </lineage>
</organism>
<keyword evidence="1" id="KW-0472">Membrane</keyword>
<feature type="domain" description="FecR protein" evidence="2">
    <location>
        <begin position="177"/>
        <end position="271"/>
    </location>
</feature>
<dbReference type="Gene3D" id="2.60.120.1440">
    <property type="match status" value="1"/>
</dbReference>
<dbReference type="Pfam" id="PF16344">
    <property type="entry name" value="FecR_C"/>
    <property type="match status" value="1"/>
</dbReference>